<protein>
    <submittedName>
        <fullName evidence="2">Uncharacterized protein</fullName>
    </submittedName>
</protein>
<comment type="caution">
    <text evidence="2">The sequence shown here is derived from an EMBL/GenBank/DDBJ whole genome shotgun (WGS) entry which is preliminary data.</text>
</comment>
<keyword evidence="1" id="KW-0732">Signal</keyword>
<dbReference type="EMBL" id="QYSE01000001">
    <property type="protein sequence ID" value="RJF37970.1"/>
    <property type="molecule type" value="Genomic_DNA"/>
</dbReference>
<feature type="signal peptide" evidence="1">
    <location>
        <begin position="1"/>
        <end position="20"/>
    </location>
</feature>
<feature type="chain" id="PRO_5017419530" evidence="1">
    <location>
        <begin position="21"/>
        <end position="160"/>
    </location>
</feature>
<dbReference type="AlphaFoldDB" id="A0A3A3ENM0"/>
<dbReference type="Proteomes" id="UP000265938">
    <property type="component" value="Unassembled WGS sequence"/>
</dbReference>
<gene>
    <name evidence="2" type="ORF">D4741_07880</name>
</gene>
<dbReference type="RefSeq" id="WP_063702743.1">
    <property type="nucleotide sequence ID" value="NZ_LRRU01000017.1"/>
</dbReference>
<name>A0A3A3ENM0_9GAMM</name>
<reference evidence="2 3" key="1">
    <citation type="submission" date="2018-09" db="EMBL/GenBank/DDBJ databases">
        <title>Identification of marine bacteria producing industrial enzymes.</title>
        <authorList>
            <person name="Cheng T.H."/>
            <person name="Saidin J."/>
            <person name="Muhd D.D."/>
            <person name="Isa M.N.M."/>
            <person name="Bakar M.F.A."/>
            <person name="Ismail N."/>
        </authorList>
    </citation>
    <scope>NUCLEOTIDE SEQUENCE [LARGE SCALE GENOMIC DNA]</scope>
    <source>
        <strain evidence="2 3">MNAD 1.6</strain>
    </source>
</reference>
<evidence type="ECO:0000313" key="2">
    <source>
        <dbReference type="EMBL" id="RJF37970.1"/>
    </source>
</evidence>
<proteinExistence type="predicted"/>
<dbReference type="PROSITE" id="PS51257">
    <property type="entry name" value="PROKAR_LIPOPROTEIN"/>
    <property type="match status" value="1"/>
</dbReference>
<accession>A0A3A3ENM0</accession>
<sequence length="160" mass="17844">MLIKNVVISVFLIFSLGACTEPPPEDTGKLRVIEVTDHEFKINGESAVTLIIGRGHVAEYSFSIRKSDLKKGTLLQSVSDSNPNVRADATFFSEYYVQSKDHDTHVSVEIVEIDPVEEVARIAVGAKLVNLKDKDFKELEIIIFELTGQNLENLLNEVKI</sequence>
<evidence type="ECO:0000313" key="3">
    <source>
        <dbReference type="Proteomes" id="UP000265938"/>
    </source>
</evidence>
<evidence type="ECO:0000256" key="1">
    <source>
        <dbReference type="SAM" id="SignalP"/>
    </source>
</evidence>
<organism evidence="2 3">
    <name type="scientific">Pseudoalteromonas gelatinilytica</name>
    <dbReference type="NCBI Taxonomy" id="1703256"/>
    <lineage>
        <taxon>Bacteria</taxon>
        <taxon>Pseudomonadati</taxon>
        <taxon>Pseudomonadota</taxon>
        <taxon>Gammaproteobacteria</taxon>
        <taxon>Alteromonadales</taxon>
        <taxon>Pseudoalteromonadaceae</taxon>
        <taxon>Pseudoalteromonas</taxon>
    </lineage>
</organism>